<dbReference type="Proteomes" id="UP000276133">
    <property type="component" value="Unassembled WGS sequence"/>
</dbReference>
<keyword evidence="2" id="KW-1185">Reference proteome</keyword>
<organism evidence="1 2">
    <name type="scientific">Brachionus plicatilis</name>
    <name type="common">Marine rotifer</name>
    <name type="synonym">Brachionus muelleri</name>
    <dbReference type="NCBI Taxonomy" id="10195"/>
    <lineage>
        <taxon>Eukaryota</taxon>
        <taxon>Metazoa</taxon>
        <taxon>Spiralia</taxon>
        <taxon>Gnathifera</taxon>
        <taxon>Rotifera</taxon>
        <taxon>Eurotatoria</taxon>
        <taxon>Monogononta</taxon>
        <taxon>Pseudotrocha</taxon>
        <taxon>Ploima</taxon>
        <taxon>Brachionidae</taxon>
        <taxon>Brachionus</taxon>
    </lineage>
</organism>
<comment type="caution">
    <text evidence="1">The sequence shown here is derived from an EMBL/GenBank/DDBJ whole genome shotgun (WGS) entry which is preliminary data.</text>
</comment>
<name>A0A3M7S4H1_BRAPC</name>
<sequence>MNSISKIQYNTCITLATKTLASALQSHYHSSIVSIVCIHNLLHDLDEMRYRIWYTLFQGNG</sequence>
<gene>
    <name evidence="1" type="ORF">BpHYR1_011504</name>
</gene>
<protein>
    <submittedName>
        <fullName evidence="1">Uncharacterized protein</fullName>
    </submittedName>
</protein>
<dbReference type="EMBL" id="REGN01002062">
    <property type="protein sequence ID" value="RNA30662.1"/>
    <property type="molecule type" value="Genomic_DNA"/>
</dbReference>
<dbReference type="AlphaFoldDB" id="A0A3M7S4H1"/>
<proteinExistence type="predicted"/>
<evidence type="ECO:0000313" key="1">
    <source>
        <dbReference type="EMBL" id="RNA30662.1"/>
    </source>
</evidence>
<reference evidence="1 2" key="1">
    <citation type="journal article" date="2018" name="Sci. Rep.">
        <title>Genomic signatures of local adaptation to the degree of environmental predictability in rotifers.</title>
        <authorList>
            <person name="Franch-Gras L."/>
            <person name="Hahn C."/>
            <person name="Garcia-Roger E.M."/>
            <person name="Carmona M.J."/>
            <person name="Serra M."/>
            <person name="Gomez A."/>
        </authorList>
    </citation>
    <scope>NUCLEOTIDE SEQUENCE [LARGE SCALE GENOMIC DNA]</scope>
    <source>
        <strain evidence="1">HYR1</strain>
    </source>
</reference>
<accession>A0A3M7S4H1</accession>
<evidence type="ECO:0000313" key="2">
    <source>
        <dbReference type="Proteomes" id="UP000276133"/>
    </source>
</evidence>